<dbReference type="EC" id="1.1.1.100" evidence="3"/>
<dbReference type="InterPro" id="IPR036291">
    <property type="entry name" value="NAD(P)-bd_dom_sf"/>
</dbReference>
<sequence>MENLTDKTILITGAAYRLGKVMALAAARQGANVIIHHGHSAAEAEATASEIRALGRSAWVLQADLNLTDDTQQLVLKANALSPLYALVNSASVFTPGGFLETSLVTWQENININLTAPFILSQEFIKAHIKDQPGRIINLLDWRALRPGRDHFAYTIAKAGLAAMTKSVALAAAPSITVNAIALGAILPPSDGNNENILQPVPAKRWANLSELEETVLFLLSGPAYITGEIIHLDGGRHLV</sequence>
<dbReference type="PRINTS" id="PR00081">
    <property type="entry name" value="GDHRDH"/>
</dbReference>
<accession>A0A644ZDJ5</accession>
<name>A0A644ZDJ5_9ZZZZ</name>
<dbReference type="PANTHER" id="PTHR43639">
    <property type="entry name" value="OXIDOREDUCTASE, SHORT-CHAIN DEHYDROGENASE/REDUCTASE FAMILY (AFU_ORTHOLOGUE AFUA_5G02870)"/>
    <property type="match status" value="1"/>
</dbReference>
<evidence type="ECO:0000256" key="2">
    <source>
        <dbReference type="ARBA" id="ARBA00023002"/>
    </source>
</evidence>
<dbReference type="EMBL" id="VSSQ01008401">
    <property type="protein sequence ID" value="MPM38767.1"/>
    <property type="molecule type" value="Genomic_DNA"/>
</dbReference>
<dbReference type="Gene3D" id="3.40.50.720">
    <property type="entry name" value="NAD(P)-binding Rossmann-like Domain"/>
    <property type="match status" value="1"/>
</dbReference>
<proteinExistence type="inferred from homology"/>
<evidence type="ECO:0000256" key="1">
    <source>
        <dbReference type="ARBA" id="ARBA00006484"/>
    </source>
</evidence>
<comment type="caution">
    <text evidence="3">The sequence shown here is derived from an EMBL/GenBank/DDBJ whole genome shotgun (WGS) entry which is preliminary data.</text>
</comment>
<dbReference type="Pfam" id="PF00106">
    <property type="entry name" value="adh_short"/>
    <property type="match status" value="1"/>
</dbReference>
<dbReference type="PANTHER" id="PTHR43639:SF1">
    <property type="entry name" value="SHORT-CHAIN DEHYDROGENASE_REDUCTASE FAMILY PROTEIN"/>
    <property type="match status" value="1"/>
</dbReference>
<organism evidence="3">
    <name type="scientific">bioreactor metagenome</name>
    <dbReference type="NCBI Taxonomy" id="1076179"/>
    <lineage>
        <taxon>unclassified sequences</taxon>
        <taxon>metagenomes</taxon>
        <taxon>ecological metagenomes</taxon>
    </lineage>
</organism>
<dbReference type="PROSITE" id="PS00061">
    <property type="entry name" value="ADH_SHORT"/>
    <property type="match status" value="1"/>
</dbReference>
<dbReference type="GO" id="GO:0004316">
    <property type="term" value="F:3-oxoacyl-[acyl-carrier-protein] reductase (NADPH) activity"/>
    <property type="evidence" value="ECO:0007669"/>
    <property type="project" value="UniProtKB-EC"/>
</dbReference>
<dbReference type="InterPro" id="IPR020904">
    <property type="entry name" value="Sc_DH/Rdtase_CS"/>
</dbReference>
<comment type="similarity">
    <text evidence="1">Belongs to the short-chain dehydrogenases/reductases (SDR) family.</text>
</comment>
<reference evidence="3" key="1">
    <citation type="submission" date="2019-08" db="EMBL/GenBank/DDBJ databases">
        <authorList>
            <person name="Kucharzyk K."/>
            <person name="Murdoch R.W."/>
            <person name="Higgins S."/>
            <person name="Loffler F."/>
        </authorList>
    </citation>
    <scope>NUCLEOTIDE SEQUENCE</scope>
</reference>
<evidence type="ECO:0000313" key="3">
    <source>
        <dbReference type="EMBL" id="MPM38767.1"/>
    </source>
</evidence>
<gene>
    <name evidence="3" type="primary">fabG_69</name>
    <name evidence="3" type="ORF">SDC9_85397</name>
</gene>
<dbReference type="AlphaFoldDB" id="A0A644ZDJ5"/>
<dbReference type="SUPFAM" id="SSF51735">
    <property type="entry name" value="NAD(P)-binding Rossmann-fold domains"/>
    <property type="match status" value="1"/>
</dbReference>
<protein>
    <submittedName>
        <fullName evidence="3">3-oxoacyl-[acyl-carrier-protein] reductase</fullName>
        <ecNumber evidence="3">1.1.1.100</ecNumber>
    </submittedName>
</protein>
<keyword evidence="2 3" id="KW-0560">Oxidoreductase</keyword>
<dbReference type="InterPro" id="IPR002347">
    <property type="entry name" value="SDR_fam"/>
</dbReference>